<gene>
    <name evidence="1" type="ORF">H4687_006612</name>
</gene>
<evidence type="ECO:0000313" key="1">
    <source>
        <dbReference type="EMBL" id="MBE1600483.1"/>
    </source>
</evidence>
<dbReference type="OrthoDB" id="4230664at2"/>
<evidence type="ECO:0000313" key="2">
    <source>
        <dbReference type="Proteomes" id="UP000629287"/>
    </source>
</evidence>
<organism evidence="1 2">
    <name type="scientific">Streptomyces stelliscabiei</name>
    <dbReference type="NCBI Taxonomy" id="146820"/>
    <lineage>
        <taxon>Bacteria</taxon>
        <taxon>Bacillati</taxon>
        <taxon>Actinomycetota</taxon>
        <taxon>Actinomycetes</taxon>
        <taxon>Kitasatosporales</taxon>
        <taxon>Streptomycetaceae</taxon>
        <taxon>Streptomyces</taxon>
    </lineage>
</organism>
<dbReference type="RefSeq" id="WP_046919883.1">
    <property type="nucleotide sequence ID" value="NZ_JADBGF010000001.1"/>
</dbReference>
<accession>A0A8I0PF60</accession>
<sequence length="158" mass="16548">MTADPLVPLRDGWEALARTWARRRGARVTAEHGALGVDITPEGSAGPALVVDFNQAGGWVVVIVTDGTLVPPDRVASTAAAATAWNAREVTPTAVLGYDRTDLPLLSAVSTLPLTSHMTPAGFDATLDTVLERATRLLAECRDLGHTLRGADDLAARG</sequence>
<reference evidence="1 2" key="1">
    <citation type="submission" date="2020-10" db="EMBL/GenBank/DDBJ databases">
        <title>Sequencing the genomes of 1000 actinobacteria strains.</title>
        <authorList>
            <person name="Klenk H.-P."/>
        </authorList>
    </citation>
    <scope>NUCLEOTIDE SEQUENCE [LARGE SCALE GENOMIC DNA]</scope>
    <source>
        <strain evidence="1 2">DSM 41803</strain>
    </source>
</reference>
<dbReference type="GeneID" id="86831129"/>
<dbReference type="Proteomes" id="UP000629287">
    <property type="component" value="Unassembled WGS sequence"/>
</dbReference>
<name>A0A8I0PF60_9ACTN</name>
<dbReference type="AlphaFoldDB" id="A0A8I0PF60"/>
<comment type="caution">
    <text evidence="1">The sequence shown here is derived from an EMBL/GenBank/DDBJ whole genome shotgun (WGS) entry which is preliminary data.</text>
</comment>
<proteinExistence type="predicted"/>
<dbReference type="EMBL" id="JADBGF010000001">
    <property type="protein sequence ID" value="MBE1600483.1"/>
    <property type="molecule type" value="Genomic_DNA"/>
</dbReference>
<protein>
    <submittedName>
        <fullName evidence="1">Uncharacterized protein</fullName>
    </submittedName>
</protein>
<keyword evidence="2" id="KW-1185">Reference proteome</keyword>